<dbReference type="Pfam" id="PF01882">
    <property type="entry name" value="DUF58"/>
    <property type="match status" value="1"/>
</dbReference>
<dbReference type="Proteomes" id="UP001589733">
    <property type="component" value="Unassembled WGS sequence"/>
</dbReference>
<feature type="domain" description="DUF58" evidence="1">
    <location>
        <begin position="172"/>
        <end position="217"/>
    </location>
</feature>
<reference evidence="2 3" key="1">
    <citation type="submission" date="2024-09" db="EMBL/GenBank/DDBJ databases">
        <authorList>
            <person name="Sun Q."/>
            <person name="Mori K."/>
        </authorList>
    </citation>
    <scope>NUCLEOTIDE SEQUENCE [LARGE SCALE GENOMIC DNA]</scope>
    <source>
        <strain evidence="2 3">JCM 13503</strain>
    </source>
</reference>
<dbReference type="PANTHER" id="PTHR34351">
    <property type="entry name" value="SLR1927 PROTEIN-RELATED"/>
    <property type="match status" value="1"/>
</dbReference>
<protein>
    <submittedName>
        <fullName evidence="2">DUF58 domain-containing protein</fullName>
    </submittedName>
</protein>
<accession>A0ABV6AY21</accession>
<comment type="caution">
    <text evidence="2">The sequence shown here is derived from an EMBL/GenBank/DDBJ whole genome shotgun (WGS) entry which is preliminary data.</text>
</comment>
<keyword evidence="3" id="KW-1185">Reference proteome</keyword>
<dbReference type="EMBL" id="JBHLYR010000031">
    <property type="protein sequence ID" value="MFB9992400.1"/>
    <property type="molecule type" value="Genomic_DNA"/>
</dbReference>
<dbReference type="PANTHER" id="PTHR34351:SF1">
    <property type="entry name" value="SLR1927 PROTEIN"/>
    <property type="match status" value="1"/>
</dbReference>
<evidence type="ECO:0000313" key="2">
    <source>
        <dbReference type="EMBL" id="MFB9992400.1"/>
    </source>
</evidence>
<name>A0ABV6AY21_9DEIO</name>
<dbReference type="InterPro" id="IPR002881">
    <property type="entry name" value="DUF58"/>
</dbReference>
<dbReference type="RefSeq" id="WP_380009204.1">
    <property type="nucleotide sequence ID" value="NZ_JBHLYR010000031.1"/>
</dbReference>
<evidence type="ECO:0000259" key="1">
    <source>
        <dbReference type="Pfam" id="PF01882"/>
    </source>
</evidence>
<organism evidence="2 3">
    <name type="scientific">Deinococcus oregonensis</name>
    <dbReference type="NCBI Taxonomy" id="1805970"/>
    <lineage>
        <taxon>Bacteria</taxon>
        <taxon>Thermotogati</taxon>
        <taxon>Deinococcota</taxon>
        <taxon>Deinococci</taxon>
        <taxon>Deinococcales</taxon>
        <taxon>Deinococcaceae</taxon>
        <taxon>Deinococcus</taxon>
    </lineage>
</organism>
<proteinExistence type="predicted"/>
<sequence length="381" mass="40828">MTLLLIALLWLALIALLVALIWLAYRRPPTVALSRQVPASAFAGGRISIAVRAQVSSRLPVRVLIEDEPPRTVVADTVPVLAGWVQGEAVHHVQTTLTLNRRGVFDWQGGTLRWADPLGLFWRSVPLNTPTRLEVYPGTHGLLLPELLRPLLSEGAWSRLHGLEDPISLRGVRDYVPGDPPGRVHWRLTARTGNLTVREPERTAASSVTVYLDLSGGGGVYLESAVRLAASLVQESFAIDLPVAVATNAGTTPTGRTPEAMRAALLHLAQAQLQQPKPSAAEAPLPTIPPIRAGGNLIILTASAGSALIDQAMRARATASRVALIAIPDGFYLEPGEKPRRQWVAAPDSIRELERQTGALAGVGVLVFVLRGNQSVLRLGG</sequence>
<gene>
    <name evidence="2" type="ORF">ACFFLM_10530</name>
</gene>
<evidence type="ECO:0000313" key="3">
    <source>
        <dbReference type="Proteomes" id="UP001589733"/>
    </source>
</evidence>